<sequence length="264" mass="29551">MRQSSEFSFLRWKDFVQEGILVQGGHGTFVSSCFLGQHSTVGRGPGERDFSGTAIDLWSNDNAISDVLFSAAIVVLSRGQSNIPLGVLNVVTGKAPDIGNASCASPEVFCPSSNFFSVFFMIAQHCPGQSNCVSKRHNVDISCFLHLVQVRKITFTGSPAVGKKLMAVAAGTVKRVSLTNLQMLFQRLFRVCKLAMDFSEGVAQFLEMMTFQWSGEMTELKAPEDIQNYIVYQLHYHLCLRRRYEQKMRSKICIGQLLDRECRR</sequence>
<dbReference type="Proteomes" id="UP000309997">
    <property type="component" value="Unassembled WGS sequence"/>
</dbReference>
<keyword evidence="2" id="KW-1185">Reference proteome</keyword>
<organism evidence="1 2">
    <name type="scientific">Populus alba</name>
    <name type="common">White poplar</name>
    <dbReference type="NCBI Taxonomy" id="43335"/>
    <lineage>
        <taxon>Eukaryota</taxon>
        <taxon>Viridiplantae</taxon>
        <taxon>Streptophyta</taxon>
        <taxon>Embryophyta</taxon>
        <taxon>Tracheophyta</taxon>
        <taxon>Spermatophyta</taxon>
        <taxon>Magnoliopsida</taxon>
        <taxon>eudicotyledons</taxon>
        <taxon>Gunneridae</taxon>
        <taxon>Pentapetalae</taxon>
        <taxon>rosids</taxon>
        <taxon>fabids</taxon>
        <taxon>Malpighiales</taxon>
        <taxon>Salicaceae</taxon>
        <taxon>Saliceae</taxon>
        <taxon>Populus</taxon>
    </lineage>
</organism>
<evidence type="ECO:0000313" key="1">
    <source>
        <dbReference type="EMBL" id="KAL3581773.1"/>
    </source>
</evidence>
<proteinExistence type="predicted"/>
<gene>
    <name evidence="1" type="ORF">D5086_016105</name>
</gene>
<dbReference type="EMBL" id="RCHU02000008">
    <property type="protein sequence ID" value="KAL3581773.1"/>
    <property type="molecule type" value="Genomic_DNA"/>
</dbReference>
<accession>A0ACC4BT39</accession>
<evidence type="ECO:0000313" key="2">
    <source>
        <dbReference type="Proteomes" id="UP000309997"/>
    </source>
</evidence>
<name>A0ACC4BT39_POPAL</name>
<comment type="caution">
    <text evidence="1">The sequence shown here is derived from an EMBL/GenBank/DDBJ whole genome shotgun (WGS) entry which is preliminary data.</text>
</comment>
<protein>
    <submittedName>
        <fullName evidence="1">Uncharacterized protein</fullName>
    </submittedName>
</protein>
<reference evidence="1 2" key="1">
    <citation type="journal article" date="2024" name="Plant Biotechnol. J.">
        <title>Genome and CRISPR/Cas9 system of a widespread forest tree (Populus alba) in the world.</title>
        <authorList>
            <person name="Liu Y.J."/>
            <person name="Jiang P.F."/>
            <person name="Han X.M."/>
            <person name="Li X.Y."/>
            <person name="Wang H.M."/>
            <person name="Wang Y.J."/>
            <person name="Wang X.X."/>
            <person name="Zeng Q.Y."/>
        </authorList>
    </citation>
    <scope>NUCLEOTIDE SEQUENCE [LARGE SCALE GENOMIC DNA]</scope>
    <source>
        <strain evidence="2">cv. PAL-ZL1</strain>
    </source>
</reference>